<keyword evidence="1" id="KW-0175">Coiled coil</keyword>
<sequence length="152" mass="17446">MHFLSTAAINPSLVLLPSRMLARTACEFWLSNPLLIIQHTALVEERTEQYPGWSEAEQRKLATRLSTARDKAKNIVPVKPAQPPMSELLAELDAHETVIEESELRQARHLAMTCHPLERSWLLAHFRSVLKARLVVMEEQHEQDEEQYEEAA</sequence>
<keyword evidence="3" id="KW-1185">Reference proteome</keyword>
<dbReference type="RefSeq" id="WP_135397545.1">
    <property type="nucleotide sequence ID" value="NZ_SRMB01000005.1"/>
</dbReference>
<accession>A0A4Z0PYK0</accession>
<evidence type="ECO:0000256" key="1">
    <source>
        <dbReference type="SAM" id="Coils"/>
    </source>
</evidence>
<proteinExistence type="predicted"/>
<organism evidence="2 3">
    <name type="scientific">Hymenobacter metallicola</name>
    <dbReference type="NCBI Taxonomy" id="2563114"/>
    <lineage>
        <taxon>Bacteria</taxon>
        <taxon>Pseudomonadati</taxon>
        <taxon>Bacteroidota</taxon>
        <taxon>Cytophagia</taxon>
        <taxon>Cytophagales</taxon>
        <taxon>Hymenobacteraceae</taxon>
        <taxon>Hymenobacter</taxon>
    </lineage>
</organism>
<feature type="coiled-coil region" evidence="1">
    <location>
        <begin position="85"/>
        <end position="147"/>
    </location>
</feature>
<reference evidence="2 3" key="1">
    <citation type="submission" date="2019-04" db="EMBL/GenBank/DDBJ databases">
        <authorList>
            <person name="Feng G."/>
            <person name="Zhang J."/>
            <person name="Zhu H."/>
        </authorList>
    </citation>
    <scope>NUCLEOTIDE SEQUENCE [LARGE SCALE GENOMIC DNA]</scope>
    <source>
        <strain evidence="2 3">9PBR-1</strain>
    </source>
</reference>
<dbReference type="OrthoDB" id="889225at2"/>
<evidence type="ECO:0000313" key="3">
    <source>
        <dbReference type="Proteomes" id="UP000298471"/>
    </source>
</evidence>
<gene>
    <name evidence="2" type="ORF">E5K02_20750</name>
</gene>
<name>A0A4Z0PYK0_9BACT</name>
<dbReference type="AlphaFoldDB" id="A0A4Z0PYK0"/>
<dbReference type="Proteomes" id="UP000298471">
    <property type="component" value="Unassembled WGS sequence"/>
</dbReference>
<evidence type="ECO:0000313" key="2">
    <source>
        <dbReference type="EMBL" id="TGE22797.1"/>
    </source>
</evidence>
<comment type="caution">
    <text evidence="2">The sequence shown here is derived from an EMBL/GenBank/DDBJ whole genome shotgun (WGS) entry which is preliminary data.</text>
</comment>
<protein>
    <submittedName>
        <fullName evidence="2">Uncharacterized protein</fullName>
    </submittedName>
</protein>
<dbReference type="EMBL" id="SRMB01000005">
    <property type="protein sequence ID" value="TGE22797.1"/>
    <property type="molecule type" value="Genomic_DNA"/>
</dbReference>